<reference evidence="2" key="2">
    <citation type="journal article" date="2015" name="Fish Shellfish Immunol.">
        <title>Early steps in the European eel (Anguilla anguilla)-Vibrio vulnificus interaction in the gills: Role of the RtxA13 toxin.</title>
        <authorList>
            <person name="Callol A."/>
            <person name="Pajuelo D."/>
            <person name="Ebbesson L."/>
            <person name="Teles M."/>
            <person name="MacKenzie S."/>
            <person name="Amaro C."/>
        </authorList>
    </citation>
    <scope>NUCLEOTIDE SEQUENCE</scope>
</reference>
<evidence type="ECO:0000256" key="1">
    <source>
        <dbReference type="SAM" id="MobiDB-lite"/>
    </source>
</evidence>
<name>A0A0E9VJ07_ANGAN</name>
<reference evidence="2" key="1">
    <citation type="submission" date="2014-11" db="EMBL/GenBank/DDBJ databases">
        <authorList>
            <person name="Amaro Gonzalez C."/>
        </authorList>
    </citation>
    <scope>NUCLEOTIDE SEQUENCE</scope>
</reference>
<protein>
    <submittedName>
        <fullName evidence="2">Uncharacterized protein</fullName>
    </submittedName>
</protein>
<evidence type="ECO:0000313" key="2">
    <source>
        <dbReference type="EMBL" id="JAH78124.1"/>
    </source>
</evidence>
<organism evidence="2">
    <name type="scientific">Anguilla anguilla</name>
    <name type="common">European freshwater eel</name>
    <name type="synonym">Muraena anguilla</name>
    <dbReference type="NCBI Taxonomy" id="7936"/>
    <lineage>
        <taxon>Eukaryota</taxon>
        <taxon>Metazoa</taxon>
        <taxon>Chordata</taxon>
        <taxon>Craniata</taxon>
        <taxon>Vertebrata</taxon>
        <taxon>Euteleostomi</taxon>
        <taxon>Actinopterygii</taxon>
        <taxon>Neopterygii</taxon>
        <taxon>Teleostei</taxon>
        <taxon>Anguilliformes</taxon>
        <taxon>Anguillidae</taxon>
        <taxon>Anguilla</taxon>
    </lineage>
</organism>
<dbReference type="EMBL" id="GBXM01030453">
    <property type="protein sequence ID" value="JAH78124.1"/>
    <property type="molecule type" value="Transcribed_RNA"/>
</dbReference>
<dbReference type="AlphaFoldDB" id="A0A0E9VJ07"/>
<feature type="region of interest" description="Disordered" evidence="1">
    <location>
        <begin position="34"/>
        <end position="65"/>
    </location>
</feature>
<proteinExistence type="predicted"/>
<sequence>MLKKPEVRSIVLKEAVATKSSQNRQGMGIIQGLGIQPPEVSANPQPTVFLPHHTPEAKHTHLRTS</sequence>
<accession>A0A0E9VJ07</accession>